<keyword evidence="16" id="KW-0812">Transmembrane</keyword>
<evidence type="ECO:0000256" key="3">
    <source>
        <dbReference type="ARBA" id="ARBA00004370"/>
    </source>
</evidence>
<evidence type="ECO:0000256" key="10">
    <source>
        <dbReference type="ARBA" id="ARBA00022833"/>
    </source>
</evidence>
<dbReference type="InterPro" id="IPR003960">
    <property type="entry name" value="ATPase_AAA_CS"/>
</dbReference>
<dbReference type="PANTHER" id="PTHR23076:SF97">
    <property type="entry name" value="ATP-DEPENDENT ZINC METALLOPROTEASE YME1L1"/>
    <property type="match status" value="1"/>
</dbReference>
<dbReference type="Gene3D" id="1.20.58.760">
    <property type="entry name" value="Peptidase M41"/>
    <property type="match status" value="1"/>
</dbReference>
<dbReference type="OrthoDB" id="1413014at2759"/>
<keyword evidence="11" id="KW-0067">ATP-binding</keyword>
<dbReference type="HAMAP" id="MF_01458">
    <property type="entry name" value="FtsH"/>
    <property type="match status" value="1"/>
</dbReference>
<dbReference type="FunCoup" id="K5W8E1">
    <property type="interactions" value="545"/>
</dbReference>
<sequence length="769" mass="82563">MVGLLRTPLRAQRPAFSSCIPFRNLSTTSSRITLLHTSSLLRGCPKQLLPATPTRALSLSSIFAPRKPTPVPPPQVVANIAAIEAAADASPHDVEKQVALFEALLSTNVKAGYDVIISRWERMCEFDPTSSLLRSDTAFRLYLTALMKNGLESSINAAVRRRDSLLGSAAVAASTIENDATAGDPASATTSSASTSGPSFTSATTSIPSSSQDVAQSVLASVGTAKTQTSTGPLSSDMSKIAAALSTGAGVPNNPIVVTLAEPKGSWIPRLVRFLVYSAVFTFFMLVVFSVLLENSGLLKAGPRQAEFEPAAGKTYKFSDVHGVDEAKDELQEVVMFLKDPTNFTALGGKLPKGILLTGPPGTGKTMLARAVAGEAGVAFLFASGSEFDEMFVGVGAKRMRELFAAARKKQPAIIFIDELDAVGGKRTSRDSQYMRQTLNQLLTEMDGFLQNEGIIVIGATNFPDSLDPALVRPGRFDRHIAVPLPDVRGRTQILKHHMQNIVTDPEVNLMVLARGTPGFSGADLQNMVNMAAVQASRDGASAVNLKHFEWAKDRIVMGAERKSAFISDHVKKMTAYHEGGHALVALYTDGAMPLHKVTCVPRGHALGVTSQLPEDDMYSRSFKEYLADIDVCMGGRVAEELAYGAENVTSGASSDITKATHIARSMVKKWGFSSKIGPVYYSDRDSPISPSKQDEIEAEVRKILTSGESRVLSLLRSKEEELHLLAAALVEHETLDAEEVKKVVKGEPIRSVVEVIQEDLTRMSSEAS</sequence>
<dbReference type="Pfam" id="PF01434">
    <property type="entry name" value="Peptidase_M41"/>
    <property type="match status" value="1"/>
</dbReference>
<comment type="subcellular location">
    <subcellularLocation>
        <location evidence="3">Membrane</location>
    </subcellularLocation>
    <subcellularLocation>
        <location evidence="2">Mitochondrion</location>
    </subcellularLocation>
</comment>
<dbReference type="HOGENOM" id="CLU_000688_9_2_1"/>
<evidence type="ECO:0000256" key="7">
    <source>
        <dbReference type="ARBA" id="ARBA00022723"/>
    </source>
</evidence>
<dbReference type="InterPro" id="IPR003959">
    <property type="entry name" value="ATPase_AAA_core"/>
</dbReference>
<dbReference type="PROSITE" id="PS00674">
    <property type="entry name" value="AAA"/>
    <property type="match status" value="1"/>
</dbReference>
<dbReference type="FunFam" id="1.20.58.760:FF:000002">
    <property type="entry name" value="ATP-dependent zinc metalloprotease FtsH"/>
    <property type="match status" value="1"/>
</dbReference>
<dbReference type="SUPFAM" id="SSF52540">
    <property type="entry name" value="P-loop containing nucleoside triphosphate hydrolases"/>
    <property type="match status" value="1"/>
</dbReference>
<dbReference type="InParanoid" id="K5W8E1"/>
<evidence type="ECO:0000256" key="6">
    <source>
        <dbReference type="ARBA" id="ARBA00022670"/>
    </source>
</evidence>
<dbReference type="SUPFAM" id="SSF140990">
    <property type="entry name" value="FtsH protease domain-like"/>
    <property type="match status" value="1"/>
</dbReference>
<comment type="similarity">
    <text evidence="4">In the C-terminal section; belongs to the peptidase M41 family.</text>
</comment>
<proteinExistence type="inferred from homology"/>
<organism evidence="18 19">
    <name type="scientific">Phanerochaete carnosa (strain HHB-10118-sp)</name>
    <name type="common">White-rot fungus</name>
    <name type="synonym">Peniophora carnosa</name>
    <dbReference type="NCBI Taxonomy" id="650164"/>
    <lineage>
        <taxon>Eukaryota</taxon>
        <taxon>Fungi</taxon>
        <taxon>Dikarya</taxon>
        <taxon>Basidiomycota</taxon>
        <taxon>Agaricomycotina</taxon>
        <taxon>Agaricomycetes</taxon>
        <taxon>Polyporales</taxon>
        <taxon>Phanerochaetaceae</taxon>
        <taxon>Phanerochaete</taxon>
    </lineage>
</organism>
<feature type="transmembrane region" description="Helical" evidence="16">
    <location>
        <begin position="274"/>
        <end position="293"/>
    </location>
</feature>
<dbReference type="GO" id="GO:0007005">
    <property type="term" value="P:mitochondrion organization"/>
    <property type="evidence" value="ECO:0007669"/>
    <property type="project" value="TreeGrafter"/>
</dbReference>
<dbReference type="GO" id="GO:0005524">
    <property type="term" value="F:ATP binding"/>
    <property type="evidence" value="ECO:0007669"/>
    <property type="project" value="UniProtKB-KW"/>
</dbReference>
<dbReference type="KEGG" id="pco:PHACADRAFT_256070"/>
<evidence type="ECO:0000256" key="2">
    <source>
        <dbReference type="ARBA" id="ARBA00004173"/>
    </source>
</evidence>
<dbReference type="InterPro" id="IPR003593">
    <property type="entry name" value="AAA+_ATPase"/>
</dbReference>
<evidence type="ECO:0000313" key="19">
    <source>
        <dbReference type="Proteomes" id="UP000008370"/>
    </source>
</evidence>
<keyword evidence="14 16" id="KW-0472">Membrane</keyword>
<keyword evidence="7" id="KW-0479">Metal-binding</keyword>
<keyword evidence="9" id="KW-0378">Hydrolase</keyword>
<dbReference type="Gene3D" id="1.10.8.60">
    <property type="match status" value="1"/>
</dbReference>
<protein>
    <recommendedName>
        <fullName evidence="17">AAA+ ATPase domain-containing protein</fullName>
    </recommendedName>
</protein>
<dbReference type="Pfam" id="PF00004">
    <property type="entry name" value="AAA"/>
    <property type="match status" value="1"/>
</dbReference>
<keyword evidence="16" id="KW-1133">Transmembrane helix</keyword>
<dbReference type="SMART" id="SM00382">
    <property type="entry name" value="AAA"/>
    <property type="match status" value="1"/>
</dbReference>
<evidence type="ECO:0000259" key="17">
    <source>
        <dbReference type="SMART" id="SM00382"/>
    </source>
</evidence>
<evidence type="ECO:0000256" key="5">
    <source>
        <dbReference type="ARBA" id="ARBA00010550"/>
    </source>
</evidence>
<dbReference type="MEROPS" id="M41.018"/>
<dbReference type="InterPro" id="IPR041569">
    <property type="entry name" value="AAA_lid_3"/>
</dbReference>
<evidence type="ECO:0000256" key="1">
    <source>
        <dbReference type="ARBA" id="ARBA00001947"/>
    </source>
</evidence>
<evidence type="ECO:0000256" key="8">
    <source>
        <dbReference type="ARBA" id="ARBA00022741"/>
    </source>
</evidence>
<keyword evidence="13" id="KW-0496">Mitochondrion</keyword>
<keyword evidence="12" id="KW-0482">Metalloprotease</keyword>
<dbReference type="CDD" id="cd19501">
    <property type="entry name" value="RecA-like_FtsH"/>
    <property type="match status" value="1"/>
</dbReference>
<gene>
    <name evidence="18" type="ORF">PHACADRAFT_256070</name>
</gene>
<dbReference type="Pfam" id="PF17862">
    <property type="entry name" value="AAA_lid_3"/>
    <property type="match status" value="1"/>
</dbReference>
<evidence type="ECO:0000313" key="18">
    <source>
        <dbReference type="EMBL" id="EKM55445.1"/>
    </source>
</evidence>
<keyword evidence="19" id="KW-1185">Reference proteome</keyword>
<evidence type="ECO:0000256" key="12">
    <source>
        <dbReference type="ARBA" id="ARBA00023049"/>
    </source>
</evidence>
<name>K5W8E1_PHACS</name>
<dbReference type="InterPro" id="IPR000642">
    <property type="entry name" value="Peptidase_M41"/>
</dbReference>
<dbReference type="InterPro" id="IPR027417">
    <property type="entry name" value="P-loop_NTPase"/>
</dbReference>
<evidence type="ECO:0000256" key="13">
    <source>
        <dbReference type="ARBA" id="ARBA00023128"/>
    </source>
</evidence>
<dbReference type="STRING" id="650164.K5W8E1"/>
<dbReference type="InterPro" id="IPR037219">
    <property type="entry name" value="Peptidase_M41-like"/>
</dbReference>
<evidence type="ECO:0000256" key="9">
    <source>
        <dbReference type="ARBA" id="ARBA00022801"/>
    </source>
</evidence>
<dbReference type="GO" id="GO:0004222">
    <property type="term" value="F:metalloendopeptidase activity"/>
    <property type="evidence" value="ECO:0007669"/>
    <property type="project" value="InterPro"/>
</dbReference>
<evidence type="ECO:0000256" key="16">
    <source>
        <dbReference type="SAM" id="Phobius"/>
    </source>
</evidence>
<dbReference type="Gene3D" id="3.40.50.300">
    <property type="entry name" value="P-loop containing nucleotide triphosphate hydrolases"/>
    <property type="match status" value="1"/>
</dbReference>
<evidence type="ECO:0000256" key="4">
    <source>
        <dbReference type="ARBA" id="ARBA00010044"/>
    </source>
</evidence>
<dbReference type="GeneID" id="18916476"/>
<evidence type="ECO:0000256" key="15">
    <source>
        <dbReference type="SAM" id="MobiDB-lite"/>
    </source>
</evidence>
<dbReference type="AlphaFoldDB" id="K5W8E1"/>
<dbReference type="GO" id="GO:0005743">
    <property type="term" value="C:mitochondrial inner membrane"/>
    <property type="evidence" value="ECO:0007669"/>
    <property type="project" value="TreeGrafter"/>
</dbReference>
<dbReference type="RefSeq" id="XP_007395770.1">
    <property type="nucleotide sequence ID" value="XM_007395708.1"/>
</dbReference>
<dbReference type="GO" id="GO:0016887">
    <property type="term" value="F:ATP hydrolysis activity"/>
    <property type="evidence" value="ECO:0007669"/>
    <property type="project" value="InterPro"/>
</dbReference>
<dbReference type="GO" id="GO:0004176">
    <property type="term" value="F:ATP-dependent peptidase activity"/>
    <property type="evidence" value="ECO:0007669"/>
    <property type="project" value="InterPro"/>
</dbReference>
<feature type="compositionally biased region" description="Low complexity" evidence="15">
    <location>
        <begin position="180"/>
        <end position="206"/>
    </location>
</feature>
<reference evidence="18 19" key="1">
    <citation type="journal article" date="2012" name="BMC Genomics">
        <title>Comparative genomics of the white-rot fungi, Phanerochaete carnosa and P. chrysosporium, to elucidate the genetic basis of the distinct wood types they colonize.</title>
        <authorList>
            <person name="Suzuki H."/>
            <person name="MacDonald J."/>
            <person name="Syed K."/>
            <person name="Salamov A."/>
            <person name="Hori C."/>
            <person name="Aerts A."/>
            <person name="Henrissat B."/>
            <person name="Wiebenga A."/>
            <person name="vanKuyk P.A."/>
            <person name="Barry K."/>
            <person name="Lindquist E."/>
            <person name="LaButti K."/>
            <person name="Lapidus A."/>
            <person name="Lucas S."/>
            <person name="Coutinho P."/>
            <person name="Gong Y."/>
            <person name="Samejima M."/>
            <person name="Mahadevan R."/>
            <person name="Abou-Zaid M."/>
            <person name="de Vries R.P."/>
            <person name="Igarashi K."/>
            <person name="Yadav J.S."/>
            <person name="Grigoriev I.V."/>
            <person name="Master E.R."/>
        </authorList>
    </citation>
    <scope>NUCLEOTIDE SEQUENCE [LARGE SCALE GENOMIC DNA]</scope>
    <source>
        <strain evidence="18 19">HHB-10118-sp</strain>
    </source>
</reference>
<evidence type="ECO:0000256" key="14">
    <source>
        <dbReference type="ARBA" id="ARBA00023136"/>
    </source>
</evidence>
<dbReference type="EMBL" id="JH930472">
    <property type="protein sequence ID" value="EKM55445.1"/>
    <property type="molecule type" value="Genomic_DNA"/>
</dbReference>
<comment type="similarity">
    <text evidence="5">In the N-terminal section; belongs to the AAA ATPase family.</text>
</comment>
<dbReference type="FunFam" id="1.10.8.60:FF:000001">
    <property type="entry name" value="ATP-dependent zinc metalloprotease FtsH"/>
    <property type="match status" value="1"/>
</dbReference>
<feature type="region of interest" description="Disordered" evidence="15">
    <location>
        <begin position="180"/>
        <end position="208"/>
    </location>
</feature>
<dbReference type="GO" id="GO:0046872">
    <property type="term" value="F:metal ion binding"/>
    <property type="evidence" value="ECO:0007669"/>
    <property type="project" value="UniProtKB-KW"/>
</dbReference>
<dbReference type="Proteomes" id="UP000008370">
    <property type="component" value="Unassembled WGS sequence"/>
</dbReference>
<keyword evidence="8" id="KW-0547">Nucleotide-binding</keyword>
<dbReference type="FunFam" id="3.40.50.300:FF:000175">
    <property type="entry name" value="ATP-dependent zinc metalloprotease FTSH 4"/>
    <property type="match status" value="1"/>
</dbReference>
<keyword evidence="10" id="KW-0862">Zinc</keyword>
<accession>K5W8E1</accession>
<feature type="domain" description="AAA+ ATPase" evidence="17">
    <location>
        <begin position="351"/>
        <end position="487"/>
    </location>
</feature>
<comment type="cofactor">
    <cofactor evidence="1">
        <name>Zn(2+)</name>
        <dbReference type="ChEBI" id="CHEBI:29105"/>
    </cofactor>
</comment>
<dbReference type="InterPro" id="IPR005936">
    <property type="entry name" value="FtsH"/>
</dbReference>
<dbReference type="GO" id="GO:0141164">
    <property type="term" value="P:mitochondrial protein quality control"/>
    <property type="evidence" value="ECO:0007669"/>
    <property type="project" value="UniProtKB-ARBA"/>
</dbReference>
<dbReference type="PANTHER" id="PTHR23076">
    <property type="entry name" value="METALLOPROTEASE M41 FTSH"/>
    <property type="match status" value="1"/>
</dbReference>
<evidence type="ECO:0000256" key="11">
    <source>
        <dbReference type="ARBA" id="ARBA00022840"/>
    </source>
</evidence>
<keyword evidence="6" id="KW-0645">Protease</keyword>